<comment type="caution">
    <text evidence="8">The sequence shown here is derived from an EMBL/GenBank/DDBJ whole genome shotgun (WGS) entry which is preliminary data.</text>
</comment>
<keyword evidence="4 6" id="KW-0378">Hydrolase</keyword>
<proteinExistence type="inferred from homology"/>
<evidence type="ECO:0000256" key="1">
    <source>
        <dbReference type="ARBA" id="ARBA00022649"/>
    </source>
</evidence>
<dbReference type="EMBL" id="JAFBBU010000001">
    <property type="protein sequence ID" value="MBM7471830.1"/>
    <property type="molecule type" value="Genomic_DNA"/>
</dbReference>
<dbReference type="InterPro" id="IPR002716">
    <property type="entry name" value="PIN_dom"/>
</dbReference>
<evidence type="ECO:0000256" key="2">
    <source>
        <dbReference type="ARBA" id="ARBA00022722"/>
    </source>
</evidence>
<dbReference type="CDD" id="cd09871">
    <property type="entry name" value="PIN_MtVapC28-VapC30-like"/>
    <property type="match status" value="1"/>
</dbReference>
<keyword evidence="6" id="KW-0800">Toxin</keyword>
<keyword evidence="2 6" id="KW-0540">Nuclease</keyword>
<feature type="domain" description="PIN" evidence="7">
    <location>
        <begin position="1"/>
        <end position="124"/>
    </location>
</feature>
<evidence type="ECO:0000313" key="9">
    <source>
        <dbReference type="Proteomes" id="UP000776164"/>
    </source>
</evidence>
<dbReference type="Gene3D" id="3.40.50.1010">
    <property type="entry name" value="5'-nuclease"/>
    <property type="match status" value="1"/>
</dbReference>
<evidence type="ECO:0000259" key="7">
    <source>
        <dbReference type="Pfam" id="PF01850"/>
    </source>
</evidence>
<evidence type="ECO:0000256" key="4">
    <source>
        <dbReference type="ARBA" id="ARBA00022801"/>
    </source>
</evidence>
<comment type="similarity">
    <text evidence="6">Belongs to the PINc/VapC protein family.</text>
</comment>
<comment type="cofactor">
    <cofactor evidence="6">
        <name>Mg(2+)</name>
        <dbReference type="ChEBI" id="CHEBI:18420"/>
    </cofactor>
</comment>
<dbReference type="RefSeq" id="WP_205108096.1">
    <property type="nucleotide sequence ID" value="NZ_BAAAHT010000013.1"/>
</dbReference>
<reference evidence="8 9" key="1">
    <citation type="submission" date="2021-01" db="EMBL/GenBank/DDBJ databases">
        <title>Sequencing the genomes of 1000 actinobacteria strains.</title>
        <authorList>
            <person name="Klenk H.-P."/>
        </authorList>
    </citation>
    <scope>NUCLEOTIDE SEQUENCE [LARGE SCALE GENOMIC DNA]</scope>
    <source>
        <strain evidence="8 9">DSM 13057</strain>
    </source>
</reference>
<feature type="binding site" evidence="6">
    <location>
        <position position="99"/>
    </location>
    <ligand>
        <name>Mg(2+)</name>
        <dbReference type="ChEBI" id="CHEBI:18420"/>
    </ligand>
</feature>
<organism evidence="8 9">
    <name type="scientific">Subtercola frigoramans</name>
    <dbReference type="NCBI Taxonomy" id="120298"/>
    <lineage>
        <taxon>Bacteria</taxon>
        <taxon>Bacillati</taxon>
        <taxon>Actinomycetota</taxon>
        <taxon>Actinomycetes</taxon>
        <taxon>Micrococcales</taxon>
        <taxon>Microbacteriaceae</taxon>
        <taxon>Subtercola</taxon>
    </lineage>
</organism>
<dbReference type="EC" id="3.1.-.-" evidence="6"/>
<dbReference type="GO" id="GO:0016787">
    <property type="term" value="F:hydrolase activity"/>
    <property type="evidence" value="ECO:0007669"/>
    <property type="project" value="UniProtKB-KW"/>
</dbReference>
<sequence>MIVDTSAVVAIVTREPGFELVLGEIESADTISMSAGSVLELMIVLGSARFGLQGVEIQRILDVLTISTVEFTAEHASVAAEAFARFGKGHHPARLNFGDCMAYATAAVSKQPLLFVGDDFSQTDVATAR</sequence>
<evidence type="ECO:0000256" key="3">
    <source>
        <dbReference type="ARBA" id="ARBA00022723"/>
    </source>
</evidence>
<feature type="binding site" evidence="6">
    <location>
        <position position="4"/>
    </location>
    <ligand>
        <name>Mg(2+)</name>
        <dbReference type="ChEBI" id="CHEBI:18420"/>
    </ligand>
</feature>
<dbReference type="InterPro" id="IPR029060">
    <property type="entry name" value="PIN-like_dom_sf"/>
</dbReference>
<evidence type="ECO:0000256" key="5">
    <source>
        <dbReference type="ARBA" id="ARBA00022842"/>
    </source>
</evidence>
<dbReference type="Pfam" id="PF01850">
    <property type="entry name" value="PIN"/>
    <property type="match status" value="1"/>
</dbReference>
<keyword evidence="3 6" id="KW-0479">Metal-binding</keyword>
<protein>
    <recommendedName>
        <fullName evidence="6">Ribonuclease VapC</fullName>
        <shortName evidence="6">RNase VapC</shortName>
        <ecNumber evidence="6">3.1.-.-</ecNumber>
    </recommendedName>
    <alternativeName>
        <fullName evidence="6">Toxin VapC</fullName>
    </alternativeName>
</protein>
<evidence type="ECO:0000313" key="8">
    <source>
        <dbReference type="EMBL" id="MBM7471830.1"/>
    </source>
</evidence>
<keyword evidence="9" id="KW-1185">Reference proteome</keyword>
<comment type="function">
    <text evidence="6">Toxic component of a toxin-antitoxin (TA) system. An RNase.</text>
</comment>
<dbReference type="SUPFAM" id="SSF88723">
    <property type="entry name" value="PIN domain-like"/>
    <property type="match status" value="1"/>
</dbReference>
<accession>A0ABS2L518</accession>
<dbReference type="Proteomes" id="UP000776164">
    <property type="component" value="Unassembled WGS sequence"/>
</dbReference>
<keyword evidence="1 6" id="KW-1277">Toxin-antitoxin system</keyword>
<gene>
    <name evidence="6" type="primary">vapC</name>
    <name evidence="8" type="ORF">JOE66_001464</name>
</gene>
<name>A0ABS2L518_9MICO</name>
<keyword evidence="5 6" id="KW-0460">Magnesium</keyword>
<evidence type="ECO:0000256" key="6">
    <source>
        <dbReference type="HAMAP-Rule" id="MF_00265"/>
    </source>
</evidence>
<dbReference type="HAMAP" id="MF_00265">
    <property type="entry name" value="VapC_Nob1"/>
    <property type="match status" value="1"/>
</dbReference>
<dbReference type="InterPro" id="IPR022907">
    <property type="entry name" value="VapC_family"/>
</dbReference>